<dbReference type="InterPro" id="IPR008189">
    <property type="entry name" value="rRNA_ssu_MeTfrase_I"/>
</dbReference>
<reference evidence="8 9" key="1">
    <citation type="journal article" date="2016" name="Nat. Commun.">
        <title>Thousands of microbial genomes shed light on interconnected biogeochemical processes in an aquifer system.</title>
        <authorList>
            <person name="Anantharaman K."/>
            <person name="Brown C.T."/>
            <person name="Hug L.A."/>
            <person name="Sharon I."/>
            <person name="Castelle C.J."/>
            <person name="Probst A.J."/>
            <person name="Thomas B.C."/>
            <person name="Singh A."/>
            <person name="Wilkins M.J."/>
            <person name="Karaoz U."/>
            <person name="Brodie E.L."/>
            <person name="Williams K.H."/>
            <person name="Hubbard S.S."/>
            <person name="Banfield J.F."/>
        </authorList>
    </citation>
    <scope>NUCLEOTIDE SEQUENCE [LARGE SCALE GENOMIC DNA]</scope>
</reference>
<dbReference type="PIRSF" id="PIRSF005917">
    <property type="entry name" value="MTase_YraL"/>
    <property type="match status" value="1"/>
</dbReference>
<protein>
    <recommendedName>
        <fullName evidence="6">Ribosomal RNA small subunit methyltransferase I</fullName>
        <ecNumber evidence="6">2.1.1.198</ecNumber>
    </recommendedName>
    <alternativeName>
        <fullName evidence="6">16S rRNA 2'-O-ribose C1402 methyltransferase</fullName>
    </alternativeName>
    <alternativeName>
        <fullName evidence="6">rRNA (cytidine-2'-O-)-methyltransferase RsmI</fullName>
    </alternativeName>
</protein>
<comment type="similarity">
    <text evidence="6">Belongs to the methyltransferase superfamily. RsmI family.</text>
</comment>
<accession>A0A1G2D1T9</accession>
<dbReference type="PROSITE" id="PS01296">
    <property type="entry name" value="RSMI"/>
    <property type="match status" value="1"/>
</dbReference>
<dbReference type="NCBIfam" id="TIGR00096">
    <property type="entry name" value="16S rRNA (cytidine(1402)-2'-O)-methyltransferase"/>
    <property type="match status" value="1"/>
</dbReference>
<dbReference type="SUPFAM" id="SSF53790">
    <property type="entry name" value="Tetrapyrrole methylase"/>
    <property type="match status" value="1"/>
</dbReference>
<keyword evidence="4 6" id="KW-0808">Transferase</keyword>
<evidence type="ECO:0000313" key="9">
    <source>
        <dbReference type="Proteomes" id="UP000177996"/>
    </source>
</evidence>
<dbReference type="PANTHER" id="PTHR46111">
    <property type="entry name" value="RIBOSOMAL RNA SMALL SUBUNIT METHYLTRANSFERASE I"/>
    <property type="match status" value="1"/>
</dbReference>
<dbReference type="GO" id="GO:0005737">
    <property type="term" value="C:cytoplasm"/>
    <property type="evidence" value="ECO:0007669"/>
    <property type="project" value="UniProtKB-SubCell"/>
</dbReference>
<dbReference type="AlphaFoldDB" id="A0A1G2D1T9"/>
<comment type="subcellular location">
    <subcellularLocation>
        <location evidence="6">Cytoplasm</location>
    </subcellularLocation>
</comment>
<dbReference type="STRING" id="1798661.A3D65_03765"/>
<keyword evidence="2 6" id="KW-0698">rRNA processing</keyword>
<dbReference type="Gene3D" id="3.30.950.10">
    <property type="entry name" value="Methyltransferase, Cobalt-precorrin-4 Transmethylase, Domain 2"/>
    <property type="match status" value="1"/>
</dbReference>
<dbReference type="Proteomes" id="UP000177996">
    <property type="component" value="Unassembled WGS sequence"/>
</dbReference>
<evidence type="ECO:0000313" key="8">
    <source>
        <dbReference type="EMBL" id="OGZ07624.1"/>
    </source>
</evidence>
<proteinExistence type="inferred from homology"/>
<dbReference type="CDD" id="cd11648">
    <property type="entry name" value="RsmI"/>
    <property type="match status" value="1"/>
</dbReference>
<evidence type="ECO:0000259" key="7">
    <source>
        <dbReference type="Pfam" id="PF00590"/>
    </source>
</evidence>
<name>A0A1G2D1T9_9BACT</name>
<dbReference type="InterPro" id="IPR014777">
    <property type="entry name" value="4pyrrole_Mease_sub1"/>
</dbReference>
<keyword evidence="1 6" id="KW-0963">Cytoplasm</keyword>
<keyword evidence="3 6" id="KW-0489">Methyltransferase</keyword>
<dbReference type="Gene3D" id="3.40.1010.10">
    <property type="entry name" value="Cobalt-precorrin-4 Transmethylase, Domain 1"/>
    <property type="match status" value="1"/>
</dbReference>
<evidence type="ECO:0000256" key="2">
    <source>
        <dbReference type="ARBA" id="ARBA00022552"/>
    </source>
</evidence>
<dbReference type="GO" id="GO:0070677">
    <property type="term" value="F:rRNA (cytosine-2'-O-)-methyltransferase activity"/>
    <property type="evidence" value="ECO:0007669"/>
    <property type="project" value="UniProtKB-UniRule"/>
</dbReference>
<dbReference type="EMBL" id="MHLL01000055">
    <property type="protein sequence ID" value="OGZ07624.1"/>
    <property type="molecule type" value="Genomic_DNA"/>
</dbReference>
<evidence type="ECO:0000256" key="5">
    <source>
        <dbReference type="ARBA" id="ARBA00022691"/>
    </source>
</evidence>
<evidence type="ECO:0000256" key="6">
    <source>
        <dbReference type="HAMAP-Rule" id="MF_01877"/>
    </source>
</evidence>
<organism evidence="8 9">
    <name type="scientific">Candidatus Lloydbacteria bacterium RIFCSPHIGHO2_02_FULL_50_13</name>
    <dbReference type="NCBI Taxonomy" id="1798661"/>
    <lineage>
        <taxon>Bacteria</taxon>
        <taxon>Candidatus Lloydiibacteriota</taxon>
    </lineage>
</organism>
<dbReference type="HAMAP" id="MF_01877">
    <property type="entry name" value="16SrRNA_methyltr_I"/>
    <property type="match status" value="1"/>
</dbReference>
<sequence length="248" mass="27864">MPTLYIVATPIGNLEDITLRALRVLKEVDLILCEDTRVTKRLLEKYEIKTPTMSYHAQSKLSKVEKIFALLEEGKNLALVSDAGTPTISDPGCLLVSQIRQHFMSRSNLDIEEVKIAPIPGPSAVLAALSISGFPSSEFLFLGFLPHKKGRETLFKEIAVSKRTVVFYESPHRIIKTLESLKHHLDVGFPSNMETRHPSSGRRMILVARELTKIYEELVIGEPEELLAHFIKHPDRVRGEFVVVVEGV</sequence>
<dbReference type="InterPro" id="IPR018063">
    <property type="entry name" value="SAM_MeTrfase_RsmI_CS"/>
</dbReference>
<dbReference type="EC" id="2.1.1.198" evidence="6"/>
<comment type="caution">
    <text evidence="8">The sequence shown here is derived from an EMBL/GenBank/DDBJ whole genome shotgun (WGS) entry which is preliminary data.</text>
</comment>
<dbReference type="PANTHER" id="PTHR46111:SF1">
    <property type="entry name" value="RIBOSOMAL RNA SMALL SUBUNIT METHYLTRANSFERASE I"/>
    <property type="match status" value="1"/>
</dbReference>
<dbReference type="InterPro" id="IPR035996">
    <property type="entry name" value="4pyrrol_Methylase_sf"/>
</dbReference>
<evidence type="ECO:0000256" key="4">
    <source>
        <dbReference type="ARBA" id="ARBA00022679"/>
    </source>
</evidence>
<keyword evidence="5 6" id="KW-0949">S-adenosyl-L-methionine</keyword>
<gene>
    <name evidence="6" type="primary">rsmI</name>
    <name evidence="8" type="ORF">A3D65_03765</name>
</gene>
<evidence type="ECO:0000256" key="3">
    <source>
        <dbReference type="ARBA" id="ARBA00022603"/>
    </source>
</evidence>
<evidence type="ECO:0000256" key="1">
    <source>
        <dbReference type="ARBA" id="ARBA00022490"/>
    </source>
</evidence>
<feature type="domain" description="Tetrapyrrole methylase" evidence="7">
    <location>
        <begin position="3"/>
        <end position="184"/>
    </location>
</feature>
<dbReference type="InterPro" id="IPR000878">
    <property type="entry name" value="4pyrrol_Mease"/>
</dbReference>
<dbReference type="InterPro" id="IPR014776">
    <property type="entry name" value="4pyrrole_Mease_sub2"/>
</dbReference>
<dbReference type="FunFam" id="3.40.1010.10:FF:000007">
    <property type="entry name" value="Ribosomal RNA small subunit methyltransferase I"/>
    <property type="match status" value="1"/>
</dbReference>
<comment type="function">
    <text evidence="6">Catalyzes the 2'-O-methylation of the ribose of cytidine 1402 (C1402) in 16S rRNA.</text>
</comment>
<comment type="catalytic activity">
    <reaction evidence="6">
        <text>cytidine(1402) in 16S rRNA + S-adenosyl-L-methionine = 2'-O-methylcytidine(1402) in 16S rRNA + S-adenosyl-L-homocysteine + H(+)</text>
        <dbReference type="Rhea" id="RHEA:42924"/>
        <dbReference type="Rhea" id="RHEA-COMP:10285"/>
        <dbReference type="Rhea" id="RHEA-COMP:10286"/>
        <dbReference type="ChEBI" id="CHEBI:15378"/>
        <dbReference type="ChEBI" id="CHEBI:57856"/>
        <dbReference type="ChEBI" id="CHEBI:59789"/>
        <dbReference type="ChEBI" id="CHEBI:74495"/>
        <dbReference type="ChEBI" id="CHEBI:82748"/>
        <dbReference type="EC" id="2.1.1.198"/>
    </reaction>
</comment>
<dbReference type="Pfam" id="PF00590">
    <property type="entry name" value="TP_methylase"/>
    <property type="match status" value="1"/>
</dbReference>